<feature type="coiled-coil region" evidence="1">
    <location>
        <begin position="426"/>
        <end position="482"/>
    </location>
</feature>
<feature type="transmembrane region" description="Helical" evidence="3">
    <location>
        <begin position="964"/>
        <end position="981"/>
    </location>
</feature>
<dbReference type="GO" id="GO:0005227">
    <property type="term" value="F:calcium-activated cation channel activity"/>
    <property type="evidence" value="ECO:0007669"/>
    <property type="project" value="InterPro"/>
</dbReference>
<feature type="transmembrane region" description="Helical" evidence="3">
    <location>
        <begin position="150"/>
        <end position="168"/>
    </location>
</feature>
<dbReference type="EMBL" id="SPLM01000077">
    <property type="protein sequence ID" value="TMW61290.1"/>
    <property type="molecule type" value="Genomic_DNA"/>
</dbReference>
<keyword evidence="3" id="KW-1133">Transmembrane helix</keyword>
<evidence type="ECO:0008006" key="6">
    <source>
        <dbReference type="Google" id="ProtNLM"/>
    </source>
</evidence>
<feature type="transmembrane region" description="Helical" evidence="3">
    <location>
        <begin position="841"/>
        <end position="874"/>
    </location>
</feature>
<keyword evidence="5" id="KW-1185">Reference proteome</keyword>
<feature type="transmembrane region" description="Helical" evidence="3">
    <location>
        <begin position="800"/>
        <end position="821"/>
    </location>
</feature>
<reference evidence="4" key="1">
    <citation type="submission" date="2019-03" db="EMBL/GenBank/DDBJ databases">
        <title>Long read genome sequence of the mycoparasitic Pythium oligandrum ATCC 38472 isolated from sugarbeet rhizosphere.</title>
        <authorList>
            <person name="Gaulin E."/>
        </authorList>
    </citation>
    <scope>NUCLEOTIDE SEQUENCE</scope>
    <source>
        <strain evidence="4">ATCC 38472_TT</strain>
    </source>
</reference>
<protein>
    <recommendedName>
        <fullName evidence="6">CSC1/OSCA1-like 7TM region domain-containing protein</fullName>
    </recommendedName>
</protein>
<evidence type="ECO:0000256" key="1">
    <source>
        <dbReference type="SAM" id="Coils"/>
    </source>
</evidence>
<keyword evidence="3" id="KW-0472">Membrane</keyword>
<sequence length="1361" mass="151596">MDDDELIDATLGTLPTLIVPDDPVNGAIEKPKTPPPSAPPSARAATAREEQHAEEERKEPDAVEVPVEVVPVVVDTAPPVTAQEPLPPITAVEVEQSINSKDYRGMAKRAIGLAKMDRLAGGNKSVFDAEMSDIGALGIGMQLYFMLTKYLAITFLIMGIVALPTIVLNKYGNGVTDSMVDPLELAYASLGNEGVHPEVKADSSLCLPKGDIDCNWTTVNTPFTSDPVTVSWIITISDVVYSTAFFVFYLVYRYRARKAIDTHMNENLTPAKYAVFVRGLPPDATEVEILQHFNQLYDLTKDEEASPLWCGCCWGRRRKVKTSFSRNAVNRNTVKNIDHLACTIQPKKDLYVDTWIAEISIGHPTGGLLRTFLSMEALTRSIAETQELVRILEKEKEEASTFSGGGKNKCFKPSDEKLLQASVKKLALLNERLAKKTSKIKALKQGQKRTESIQAIENPTNKKNLKASMKAAKRAAKKAAEATQHGFNWNACECAFVVFNNLESRRRCLQDYRRSGNWLARRYQPKVLRFRDGKYPLIVRPAPEPSNILWENLEVTDRGRFYRRSFTNFVTFLLLLFSAGIISAAQSTQQDMKKKMVTPDFCDSTLPLVYYGNLSYLSRTDLTWQLAWDANATCTPGTKNETRYHIAYNNSIVNDLHITTPAYWPANGGERTRCVDPCISETSTRTCHSMACFDQDIVDEGETCETYPEANILYCFCKDALTESIDQKGFYEGPKDLWSRYVPCRNFIRDYLIRNAFLYLAAGIVVIVNMLLKAILRAFATFEAHSSESAKASAIAIKMFGAQFLNTAIIVLIVNAAMNLNGLPLLKDLFKGKYKDFEREWYPTVGMGITMTMLINAFVPQIVLFVQMFLVAPVQRCLKRRSIRTQDQMNKLYAGPTFDISIRYPMVLNSVFVTMVFCGGSPILLFIASLTAAGTFWFDKLSVIHLYSVKTAYDEELGETALSVLPWTLALHLAFSTWMYGNTDLMKSRTINLDTMFRLLNIQVVEANGTAVSPTDLYNEFITETSKIKIVGDVVVRIVHSNVLVVFLLFTALVLWLLLSTVFTRLLLPILTRTFGVILQPIGRKIKQAWARRAARKKATAKVHAENKISPPKSTQVTTPAPSPPPQAEASNDTTNVAIPVDTTPVKDDAPEAQPPEGLSSLPIPPLSPKGKQKTLVSMLSPRSARVELILPEYTDYFRKTVPRRYNPDKQLGFEKNSEGQLIRVWQEETIQHGLKRLKGEHMRTWEAMQAPVKSYAIEANSKYKLAVMEIMAAAERLRVAAEEALAAPPATTPTINPTEEKILDVDAAIAATEPISVAVEQPLEAPADVAEPTDELVLAAPTDMDGGHQDDPELQVSFTS</sequence>
<dbReference type="Proteomes" id="UP000794436">
    <property type="component" value="Unassembled WGS sequence"/>
</dbReference>
<dbReference type="PANTHER" id="PTHR13018">
    <property type="entry name" value="PROBABLE MEMBRANE PROTEIN DUF221-RELATED"/>
    <property type="match status" value="1"/>
</dbReference>
<keyword evidence="3" id="KW-0812">Transmembrane</keyword>
<evidence type="ECO:0000313" key="5">
    <source>
        <dbReference type="Proteomes" id="UP000794436"/>
    </source>
</evidence>
<feature type="transmembrane region" description="Helical" evidence="3">
    <location>
        <begin position="230"/>
        <end position="252"/>
    </location>
</feature>
<evidence type="ECO:0000256" key="2">
    <source>
        <dbReference type="SAM" id="MobiDB-lite"/>
    </source>
</evidence>
<feature type="region of interest" description="Disordered" evidence="2">
    <location>
        <begin position="1341"/>
        <end position="1361"/>
    </location>
</feature>
<proteinExistence type="predicted"/>
<dbReference type="GO" id="GO:0005886">
    <property type="term" value="C:plasma membrane"/>
    <property type="evidence" value="ECO:0007669"/>
    <property type="project" value="TreeGrafter"/>
</dbReference>
<feature type="region of interest" description="Disordered" evidence="2">
    <location>
        <begin position="1"/>
        <end position="62"/>
    </location>
</feature>
<evidence type="ECO:0000256" key="3">
    <source>
        <dbReference type="SAM" id="Phobius"/>
    </source>
</evidence>
<gene>
    <name evidence="4" type="ORF">Poli38472_013753</name>
</gene>
<feature type="region of interest" description="Disordered" evidence="2">
    <location>
        <begin position="1100"/>
        <end position="1173"/>
    </location>
</feature>
<feature type="transmembrane region" description="Helical" evidence="3">
    <location>
        <begin position="1034"/>
        <end position="1059"/>
    </location>
</feature>
<accession>A0A8K1FF60</accession>
<comment type="caution">
    <text evidence="4">The sequence shown here is derived from an EMBL/GenBank/DDBJ whole genome shotgun (WGS) entry which is preliminary data.</text>
</comment>
<organism evidence="4 5">
    <name type="scientific">Pythium oligandrum</name>
    <name type="common">Mycoparasitic fungus</name>
    <dbReference type="NCBI Taxonomy" id="41045"/>
    <lineage>
        <taxon>Eukaryota</taxon>
        <taxon>Sar</taxon>
        <taxon>Stramenopiles</taxon>
        <taxon>Oomycota</taxon>
        <taxon>Peronosporomycetes</taxon>
        <taxon>Pythiales</taxon>
        <taxon>Pythiaceae</taxon>
        <taxon>Pythium</taxon>
    </lineage>
</organism>
<feature type="transmembrane region" description="Helical" evidence="3">
    <location>
        <begin position="911"/>
        <end position="938"/>
    </location>
</feature>
<dbReference type="PANTHER" id="PTHR13018:SF135">
    <property type="entry name" value="CSC1_OSCA1-LIKE 7TM REGION DOMAIN-CONTAINING PROTEIN"/>
    <property type="match status" value="1"/>
</dbReference>
<feature type="transmembrane region" description="Helical" evidence="3">
    <location>
        <begin position="756"/>
        <end position="779"/>
    </location>
</feature>
<dbReference type="OrthoDB" id="192629at2759"/>
<dbReference type="InterPro" id="IPR045122">
    <property type="entry name" value="Csc1-like"/>
</dbReference>
<keyword evidence="1" id="KW-0175">Coiled coil</keyword>
<evidence type="ECO:0000313" key="4">
    <source>
        <dbReference type="EMBL" id="TMW61290.1"/>
    </source>
</evidence>
<name>A0A8K1FF60_PYTOL</name>
<feature type="compositionally biased region" description="Basic and acidic residues" evidence="2">
    <location>
        <begin position="46"/>
        <end position="61"/>
    </location>
</feature>
<feature type="transmembrane region" description="Helical" evidence="3">
    <location>
        <begin position="566"/>
        <end position="585"/>
    </location>
</feature>